<dbReference type="InterPro" id="IPR016024">
    <property type="entry name" value="ARM-type_fold"/>
</dbReference>
<feature type="compositionally biased region" description="Basic and acidic residues" evidence="1">
    <location>
        <begin position="833"/>
        <end position="854"/>
    </location>
</feature>
<sequence>MGSFQSKSNNFQSKYQPIIDLIESEHDLHVYHKLMKINFISKEQLDEVGIILYEKAVFNPNLSLKCAQFVKQLGPETVFENGEKIIFHSNFDRYLMNLINSIIENYDDSKMTDCAVELGKNIATFIGHLFDVEFLDLKFLIEIVKAAKRKETKNNEFFIKTIWNVTDKKLKDIHGITYESFNDIITGGFELNLKNTKLDPDYNSADRFCSYLKKILFAEHYKFYEHFEDFANMREDTLKTTMTTFLENGVENSELTKIFRDLAIEIYNIRPNETKTNLVNFFNEHIDLYQYYMSIEIDEGMTNINNLGILIVDFYIIGLINEDIIEKFLNTIEWSRMSIDKFNNFLIEVLTKYRGPFMRSYFEHSKKSMTNLKARKILIPVLEELIRCRELQMERTLMHSNGCARTVANLPDFYIYALKCQSYKEAFDTKNPKIQPAFICMNRPSCHFASLRGIEILKRHIGNKFFTPERIEICAKMTKTFAKFQINSNIGNMLHWEMKTYMPYHNGNTKPTRKFKNFSSLLAAFYNEKFINCNLVISWLSKQSKESDGYHIKEIYKEFYQTVSMKLEKDNQYAWQLYSNELALSEDKQKNFDSFEIFKEICSSFNYEVNNIDLMKLKMITIPNEKSAMKLASKHLLNMYSTQTISKSALVEIISFLLTPEIDNNLLQSVFLDVLWTTLGNKCAVCEVIGEPFDIAKSVIDLIETLCVKAFITQQGLATLLHVIAEVSDLNPYPIPSLMNYFIQKLCQFFVGSKALATEVERTIIDVKGRIRESLKVKYINSKLINEIVADLENILEKSRQKSEQDKGEKSVEIYQDSIKSNSPDSSSSSPAHELEKNDEVKNRTDQNDSKDLTDSIDENENVQNSTNSTDPSMSETPTNSSEPSASTAMIEEKTALQKEPETQNNLTDPQSTSTQSKITQEDIKDYQDYCNYFDNIEPKTSDDDKFFFDSVLISTIRITEKEQVINLVKKFIKRVQAGQSTIIFFIQNVQKIGNAIQNIFKLQKQKVSFQKLLIDEIFLKFENQERLLEFMCELYNNSFVNKTAMIAFVDKFKSQSPENIILMHKFVKTCAIRLSSQGDKEQLMQIRTIARTVKNLPNYDEDLKYQAQDLANSINSLIQLLDNAQNKPQILTESPEKLIEDLMKNVLKHPQIYVKTACRLDGKMKDLLIHNIEKIIKEVPKFVIKPDEFMNLLEFIAELYNLDFLKHEFLSWTIEIFLQSSTNEICSQSIEFLFMKCGQKMENENKHKLDIYMKYFDAVLAQDIKNIQSECFKRIQKLKNRKWKILNIPENFYEDFLMLFSMNDANVVELLDIFKVDEEEIDKFIQILWKIILKDQPHPTYSILCLEISKSCKNFGAKLTAFLTARCITFIGLNSDMFNENVKERLGKVMTFVADIYNNNLVSDQVLEAFLDSKLTSKLPSEFVTRIFSILSKCQRLNESRNVRLKTLVKDFDNIYHQGVSAQMESIINGLKSIETNIN</sequence>
<evidence type="ECO:0000313" key="2">
    <source>
        <dbReference type="EMBL" id="CAG9811735.1"/>
    </source>
</evidence>
<reference evidence="2" key="1">
    <citation type="submission" date="2022-01" db="EMBL/GenBank/DDBJ databases">
        <authorList>
            <person name="King R."/>
        </authorList>
    </citation>
    <scope>NUCLEOTIDE SEQUENCE</scope>
</reference>
<dbReference type="EMBL" id="OU895880">
    <property type="protein sequence ID" value="CAG9811735.1"/>
    <property type="molecule type" value="Genomic_DNA"/>
</dbReference>
<name>A0A9N9SBA1_9DIPT</name>
<protein>
    <submittedName>
        <fullName evidence="2">Uncharacterized protein</fullName>
    </submittedName>
</protein>
<dbReference type="Proteomes" id="UP001153620">
    <property type="component" value="Chromosome 4"/>
</dbReference>
<feature type="compositionally biased region" description="Basic and acidic residues" evidence="1">
    <location>
        <begin position="799"/>
        <end position="812"/>
    </location>
</feature>
<dbReference type="SUPFAM" id="SSF48371">
    <property type="entry name" value="ARM repeat"/>
    <property type="match status" value="2"/>
</dbReference>
<keyword evidence="3" id="KW-1185">Reference proteome</keyword>
<evidence type="ECO:0000256" key="1">
    <source>
        <dbReference type="SAM" id="MobiDB-lite"/>
    </source>
</evidence>
<feature type="compositionally biased region" description="Basic and acidic residues" evidence="1">
    <location>
        <begin position="891"/>
        <end position="902"/>
    </location>
</feature>
<organism evidence="2 3">
    <name type="scientific">Chironomus riparius</name>
    <dbReference type="NCBI Taxonomy" id="315576"/>
    <lineage>
        <taxon>Eukaryota</taxon>
        <taxon>Metazoa</taxon>
        <taxon>Ecdysozoa</taxon>
        <taxon>Arthropoda</taxon>
        <taxon>Hexapoda</taxon>
        <taxon>Insecta</taxon>
        <taxon>Pterygota</taxon>
        <taxon>Neoptera</taxon>
        <taxon>Endopterygota</taxon>
        <taxon>Diptera</taxon>
        <taxon>Nematocera</taxon>
        <taxon>Chironomoidea</taxon>
        <taxon>Chironomidae</taxon>
        <taxon>Chironominae</taxon>
        <taxon>Chironomus</taxon>
    </lineage>
</organism>
<dbReference type="Gene3D" id="1.25.40.180">
    <property type="match status" value="1"/>
</dbReference>
<feature type="region of interest" description="Disordered" evidence="1">
    <location>
        <begin position="799"/>
        <end position="921"/>
    </location>
</feature>
<reference evidence="2" key="2">
    <citation type="submission" date="2022-10" db="EMBL/GenBank/DDBJ databases">
        <authorList>
            <consortium name="ENA_rothamsted_submissions"/>
            <consortium name="culmorum"/>
            <person name="King R."/>
        </authorList>
    </citation>
    <scope>NUCLEOTIDE SEQUENCE</scope>
</reference>
<gene>
    <name evidence="2" type="ORF">CHIRRI_LOCUS14542</name>
</gene>
<feature type="compositionally biased region" description="Polar residues" evidence="1">
    <location>
        <begin position="862"/>
        <end position="888"/>
    </location>
</feature>
<evidence type="ECO:0000313" key="3">
    <source>
        <dbReference type="Proteomes" id="UP001153620"/>
    </source>
</evidence>
<feature type="compositionally biased region" description="Polar residues" evidence="1">
    <location>
        <begin position="903"/>
        <end position="919"/>
    </location>
</feature>
<accession>A0A9N9SBA1</accession>
<proteinExistence type="predicted"/>
<feature type="compositionally biased region" description="Low complexity" evidence="1">
    <location>
        <begin position="818"/>
        <end position="830"/>
    </location>
</feature>